<protein>
    <submittedName>
        <fullName evidence="2">Kininogen-1</fullName>
    </submittedName>
</protein>
<organism evidence="1 2">
    <name type="scientific">Strongyloides venezuelensis</name>
    <name type="common">Threadworm</name>
    <dbReference type="NCBI Taxonomy" id="75913"/>
    <lineage>
        <taxon>Eukaryota</taxon>
        <taxon>Metazoa</taxon>
        <taxon>Ecdysozoa</taxon>
        <taxon>Nematoda</taxon>
        <taxon>Chromadorea</taxon>
        <taxon>Rhabditida</taxon>
        <taxon>Tylenchina</taxon>
        <taxon>Panagrolaimomorpha</taxon>
        <taxon>Strongyloidoidea</taxon>
        <taxon>Strongyloididae</taxon>
        <taxon>Strongyloides</taxon>
    </lineage>
</organism>
<keyword evidence="1" id="KW-1185">Reference proteome</keyword>
<accession>A0A0K0FK02</accession>
<name>A0A0K0FK02_STRVS</name>
<reference evidence="2" key="2">
    <citation type="submission" date="2015-08" db="UniProtKB">
        <authorList>
            <consortium name="WormBaseParasite"/>
        </authorList>
    </citation>
    <scope>IDENTIFICATION</scope>
</reference>
<dbReference type="WBParaSite" id="SVE_0936500.1">
    <property type="protein sequence ID" value="SVE_0936500.1"/>
    <property type="gene ID" value="SVE_0936500"/>
</dbReference>
<reference evidence="1" key="1">
    <citation type="submission" date="2014-07" db="EMBL/GenBank/DDBJ databases">
        <authorList>
            <person name="Martin A.A"/>
            <person name="De Silva N."/>
        </authorList>
    </citation>
    <scope>NUCLEOTIDE SEQUENCE</scope>
</reference>
<proteinExistence type="predicted"/>
<dbReference type="STRING" id="75913.A0A0K0FK02"/>
<evidence type="ECO:0000313" key="2">
    <source>
        <dbReference type="WBParaSite" id="SVE_0936500.1"/>
    </source>
</evidence>
<sequence length="109" mass="12512">MEETLLPKPKVEKIITHTEDEIFKAEGFEEVDTRPPTPQRAQLAYYRPFVPDPVDEQTIGNPERGQIEYHDASEISVPNYVESHSLPRPPSRKADAMFYRPGIDNVPSY</sequence>
<dbReference type="Proteomes" id="UP000035680">
    <property type="component" value="Unassembled WGS sequence"/>
</dbReference>
<evidence type="ECO:0000313" key="1">
    <source>
        <dbReference type="Proteomes" id="UP000035680"/>
    </source>
</evidence>
<dbReference type="AlphaFoldDB" id="A0A0K0FK02"/>